<gene>
    <name evidence="3" type="ORF">BYL167_LOCUS44056</name>
    <name evidence="2" type="ORF">GIL414_LOCUS41517</name>
    <name evidence="4" type="ORF">GIL414_LOCUS43937</name>
</gene>
<accession>A0A8S3A168</accession>
<keyword evidence="1" id="KW-0175">Coiled coil</keyword>
<feature type="coiled-coil region" evidence="1">
    <location>
        <begin position="7"/>
        <end position="34"/>
    </location>
</feature>
<evidence type="ECO:0000313" key="2">
    <source>
        <dbReference type="EMBL" id="CAF4661888.1"/>
    </source>
</evidence>
<reference evidence="2" key="1">
    <citation type="submission" date="2021-02" db="EMBL/GenBank/DDBJ databases">
        <authorList>
            <person name="Nowell W R."/>
        </authorList>
    </citation>
    <scope>NUCLEOTIDE SEQUENCE</scope>
</reference>
<dbReference type="Proteomes" id="UP000681967">
    <property type="component" value="Unassembled WGS sequence"/>
</dbReference>
<dbReference type="EMBL" id="CAJOBH010118734">
    <property type="protein sequence ID" value="CAF4700046.1"/>
    <property type="molecule type" value="Genomic_DNA"/>
</dbReference>
<organism evidence="2 5">
    <name type="scientific">Rotaria magnacalcarata</name>
    <dbReference type="NCBI Taxonomy" id="392030"/>
    <lineage>
        <taxon>Eukaryota</taxon>
        <taxon>Metazoa</taxon>
        <taxon>Spiralia</taxon>
        <taxon>Gnathifera</taxon>
        <taxon>Rotifera</taxon>
        <taxon>Eurotatoria</taxon>
        <taxon>Bdelloidea</taxon>
        <taxon>Philodinida</taxon>
        <taxon>Philodinidae</taxon>
        <taxon>Rotaria</taxon>
    </lineage>
</organism>
<evidence type="ECO:0000256" key="1">
    <source>
        <dbReference type="SAM" id="Coils"/>
    </source>
</evidence>
<evidence type="ECO:0000313" key="4">
    <source>
        <dbReference type="EMBL" id="CAF4723061.1"/>
    </source>
</evidence>
<comment type="caution">
    <text evidence="2">The sequence shown here is derived from an EMBL/GenBank/DDBJ whole genome shotgun (WGS) entry which is preliminary data.</text>
</comment>
<feature type="non-terminal residue" evidence="2">
    <location>
        <position position="1"/>
    </location>
</feature>
<name>A0A8S3A168_9BILA</name>
<proteinExistence type="predicted"/>
<evidence type="ECO:0000313" key="3">
    <source>
        <dbReference type="EMBL" id="CAF4700046.1"/>
    </source>
</evidence>
<feature type="non-terminal residue" evidence="2">
    <location>
        <position position="44"/>
    </location>
</feature>
<dbReference type="EMBL" id="CAJOBJ010117853">
    <property type="protein sequence ID" value="CAF4661888.1"/>
    <property type="molecule type" value="Genomic_DNA"/>
</dbReference>
<protein>
    <submittedName>
        <fullName evidence="2">Uncharacterized protein</fullName>
    </submittedName>
</protein>
<dbReference type="EMBL" id="CAJOBJ010131381">
    <property type="protein sequence ID" value="CAF4723061.1"/>
    <property type="molecule type" value="Genomic_DNA"/>
</dbReference>
<dbReference type="AlphaFoldDB" id="A0A8S3A168"/>
<evidence type="ECO:0000313" key="5">
    <source>
        <dbReference type="Proteomes" id="UP000681720"/>
    </source>
</evidence>
<dbReference type="Proteomes" id="UP000681720">
    <property type="component" value="Unassembled WGS sequence"/>
</dbReference>
<sequence length="44" mass="5330">LQLKAAHKRIDDEFNQLKTDYEQLKTKQNEETNQEIIQLRQTND</sequence>